<reference evidence="1 2" key="1">
    <citation type="submission" date="2018-06" db="EMBL/GenBank/DDBJ databases">
        <authorList>
            <consortium name="Pathogen Informatics"/>
            <person name="Doyle S."/>
        </authorList>
    </citation>
    <scope>NUCLEOTIDE SEQUENCE [LARGE SCALE GENOMIC DNA]</scope>
    <source>
        <strain evidence="1 2">NCTC1080</strain>
    </source>
</reference>
<proteinExistence type="predicted"/>
<evidence type="ECO:0000313" key="2">
    <source>
        <dbReference type="Proteomes" id="UP000254098"/>
    </source>
</evidence>
<organism evidence="1 2">
    <name type="scientific">Streptococcus viridans</name>
    <dbReference type="NCBI Taxonomy" id="78535"/>
    <lineage>
        <taxon>Bacteria</taxon>
        <taxon>Bacillati</taxon>
        <taxon>Bacillota</taxon>
        <taxon>Bacilli</taxon>
        <taxon>Lactobacillales</taxon>
        <taxon>Streptococcaceae</taxon>
        <taxon>Streptococcus</taxon>
    </lineage>
</organism>
<dbReference type="Gene3D" id="3.40.630.30">
    <property type="match status" value="1"/>
</dbReference>
<dbReference type="EMBL" id="UHHS01000001">
    <property type="protein sequence ID" value="SUO77646.1"/>
    <property type="molecule type" value="Genomic_DNA"/>
</dbReference>
<dbReference type="Proteomes" id="UP000254098">
    <property type="component" value="Unassembled WGS sequence"/>
</dbReference>
<keyword evidence="2" id="KW-1185">Reference proteome</keyword>
<accession>A0ABD7ND32</accession>
<evidence type="ECO:0000313" key="1">
    <source>
        <dbReference type="EMBL" id="SUO77646.1"/>
    </source>
</evidence>
<dbReference type="AlphaFoldDB" id="A0ABD7ND32"/>
<dbReference type="InterPro" id="IPR016181">
    <property type="entry name" value="Acyl_CoA_acyltransferase"/>
</dbReference>
<name>A0ABD7ND32_9STRE</name>
<sequence length="82" mass="9632">MWYKRTFEELTTLEFYKCLKLRLETFVVEQNSVYNDLDEHDLEAIHIFHENEVGEVDAYARVFETGTTIHFGRVVTAASTRG</sequence>
<gene>
    <name evidence="1" type="ORF">NCTC1080_00510</name>
</gene>
<comment type="caution">
    <text evidence="1">The sequence shown here is derived from an EMBL/GenBank/DDBJ whole genome shotgun (WGS) entry which is preliminary data.</text>
</comment>
<dbReference type="SUPFAM" id="SSF55729">
    <property type="entry name" value="Acyl-CoA N-acyltransferases (Nat)"/>
    <property type="match status" value="1"/>
</dbReference>
<protein>
    <submittedName>
        <fullName evidence="1">Acetyltransferase</fullName>
    </submittedName>
</protein>